<dbReference type="PATRIC" id="fig|1423796.3.peg.651"/>
<dbReference type="AlphaFoldDB" id="A0A0R2DAT8"/>
<dbReference type="STRING" id="1423796.FC24_GL000634"/>
<dbReference type="RefSeq" id="WP_057873450.1">
    <property type="nucleotide sequence ID" value="NZ_AYYI01000021.1"/>
</dbReference>
<gene>
    <name evidence="1" type="ORF">FC24_GL000634</name>
</gene>
<evidence type="ECO:0000313" key="1">
    <source>
        <dbReference type="EMBL" id="KRM98996.1"/>
    </source>
</evidence>
<dbReference type="EMBL" id="AYYI01000021">
    <property type="protein sequence ID" value="KRM98996.1"/>
    <property type="molecule type" value="Genomic_DNA"/>
</dbReference>
<dbReference type="Proteomes" id="UP000051638">
    <property type="component" value="Unassembled WGS sequence"/>
</dbReference>
<accession>A0A0R2DAT8</accession>
<evidence type="ECO:0000313" key="2">
    <source>
        <dbReference type="Proteomes" id="UP000051638"/>
    </source>
</evidence>
<protein>
    <submittedName>
        <fullName evidence="1">Uncharacterized protein</fullName>
    </submittedName>
</protein>
<sequence length="353" mass="39909">MLNFKQPKLRDIIKAPAAIAKTRKALIQLYRQKRQLLTDDPHWAHNDAALAEFGASYTRLFMDKLWESFNEAETIGDSELLAHLWLQVTQQEHGTAIHVNYADDQGANHLLFTIDQAMQTNAHLTAHHLPQLADLNAEKPHYLLTDQMFPALLKMINLLYEADLRFLSPQETILQPVNGLHFNIQFPETKTMTSTLKVSNNVATPVKINLEINHYAVRHYQVTDESDNDVTDLGKTNLSSQGTFSWQAKHLPELTNQTLTLTVEAVAIDALPCLDDLFVLASSHNILMRAGKDSGHYQLELPNKQALGLDVDSVAETLTLQYPDENTQIYELCKTYPFLGQWLEKTLATASKK</sequence>
<organism evidence="1 2">
    <name type="scientific">Loigolactobacillus rennini DSM 20253</name>
    <dbReference type="NCBI Taxonomy" id="1423796"/>
    <lineage>
        <taxon>Bacteria</taxon>
        <taxon>Bacillati</taxon>
        <taxon>Bacillota</taxon>
        <taxon>Bacilli</taxon>
        <taxon>Lactobacillales</taxon>
        <taxon>Lactobacillaceae</taxon>
        <taxon>Loigolactobacillus</taxon>
    </lineage>
</organism>
<comment type="caution">
    <text evidence="1">The sequence shown here is derived from an EMBL/GenBank/DDBJ whole genome shotgun (WGS) entry which is preliminary data.</text>
</comment>
<reference evidence="1 2" key="1">
    <citation type="journal article" date="2015" name="Genome Announc.">
        <title>Expanding the biotechnology potential of lactobacilli through comparative genomics of 213 strains and associated genera.</title>
        <authorList>
            <person name="Sun Z."/>
            <person name="Harris H.M."/>
            <person name="McCann A."/>
            <person name="Guo C."/>
            <person name="Argimon S."/>
            <person name="Zhang W."/>
            <person name="Yang X."/>
            <person name="Jeffery I.B."/>
            <person name="Cooney J.C."/>
            <person name="Kagawa T.F."/>
            <person name="Liu W."/>
            <person name="Song Y."/>
            <person name="Salvetti E."/>
            <person name="Wrobel A."/>
            <person name="Rasinkangas P."/>
            <person name="Parkhill J."/>
            <person name="Rea M.C."/>
            <person name="O'Sullivan O."/>
            <person name="Ritari J."/>
            <person name="Douillard F.P."/>
            <person name="Paul Ross R."/>
            <person name="Yang R."/>
            <person name="Briner A.E."/>
            <person name="Felis G.E."/>
            <person name="de Vos W.M."/>
            <person name="Barrangou R."/>
            <person name="Klaenhammer T.R."/>
            <person name="Caufield P.W."/>
            <person name="Cui Y."/>
            <person name="Zhang H."/>
            <person name="O'Toole P.W."/>
        </authorList>
    </citation>
    <scope>NUCLEOTIDE SEQUENCE [LARGE SCALE GENOMIC DNA]</scope>
    <source>
        <strain evidence="1 2">DSM 20253</strain>
    </source>
</reference>
<proteinExistence type="predicted"/>
<dbReference type="OrthoDB" id="2314258at2"/>
<keyword evidence="2" id="KW-1185">Reference proteome</keyword>
<name>A0A0R2DAT8_9LACO</name>